<protein>
    <submittedName>
        <fullName evidence="1">Uncharacterized protein</fullName>
    </submittedName>
</protein>
<gene>
    <name evidence="1" type="ORF">MLD38_035465</name>
</gene>
<comment type="caution">
    <text evidence="1">The sequence shown here is derived from an EMBL/GenBank/DDBJ whole genome shotgun (WGS) entry which is preliminary data.</text>
</comment>
<proteinExistence type="predicted"/>
<dbReference type="EMBL" id="CM042890">
    <property type="protein sequence ID" value="KAI4310491.1"/>
    <property type="molecule type" value="Genomic_DNA"/>
</dbReference>
<accession>A0ACB9LGW7</accession>
<organism evidence="1 2">
    <name type="scientific">Melastoma candidum</name>
    <dbReference type="NCBI Taxonomy" id="119954"/>
    <lineage>
        <taxon>Eukaryota</taxon>
        <taxon>Viridiplantae</taxon>
        <taxon>Streptophyta</taxon>
        <taxon>Embryophyta</taxon>
        <taxon>Tracheophyta</taxon>
        <taxon>Spermatophyta</taxon>
        <taxon>Magnoliopsida</taxon>
        <taxon>eudicotyledons</taxon>
        <taxon>Gunneridae</taxon>
        <taxon>Pentapetalae</taxon>
        <taxon>rosids</taxon>
        <taxon>malvids</taxon>
        <taxon>Myrtales</taxon>
        <taxon>Melastomataceae</taxon>
        <taxon>Melastomatoideae</taxon>
        <taxon>Melastomateae</taxon>
        <taxon>Melastoma</taxon>
    </lineage>
</organism>
<evidence type="ECO:0000313" key="2">
    <source>
        <dbReference type="Proteomes" id="UP001057402"/>
    </source>
</evidence>
<reference evidence="2" key="1">
    <citation type="journal article" date="2023" name="Front. Plant Sci.">
        <title>Chromosomal-level genome assembly of Melastoma candidum provides insights into trichome evolution.</title>
        <authorList>
            <person name="Zhong Y."/>
            <person name="Wu W."/>
            <person name="Sun C."/>
            <person name="Zou P."/>
            <person name="Liu Y."/>
            <person name="Dai S."/>
            <person name="Zhou R."/>
        </authorList>
    </citation>
    <scope>NUCLEOTIDE SEQUENCE [LARGE SCALE GENOMIC DNA]</scope>
</reference>
<keyword evidence="2" id="KW-1185">Reference proteome</keyword>
<evidence type="ECO:0000313" key="1">
    <source>
        <dbReference type="EMBL" id="KAI4310491.1"/>
    </source>
</evidence>
<name>A0ACB9LGW7_9MYRT</name>
<sequence length="102" mass="12111">MTSPRMIGPIAQDDLGLVSPQKQQCCSVPNLLDGERQPARPVNIHVDMLKFERKLDLEEFVKWLQSMERIFEYEEIPEDRQVKVPTLQLRKYASLWWENLNR</sequence>
<dbReference type="Proteomes" id="UP001057402">
    <property type="component" value="Chromosome 11"/>
</dbReference>